<keyword evidence="4 5" id="KW-0472">Membrane</keyword>
<keyword evidence="5" id="KW-0813">Transport</keyword>
<feature type="transmembrane region" description="Helical" evidence="5">
    <location>
        <begin position="21"/>
        <end position="46"/>
    </location>
</feature>
<dbReference type="GO" id="GO:0055085">
    <property type="term" value="P:transmembrane transport"/>
    <property type="evidence" value="ECO:0007669"/>
    <property type="project" value="InterPro"/>
</dbReference>
<feature type="transmembrane region" description="Helical" evidence="5">
    <location>
        <begin position="616"/>
        <end position="636"/>
    </location>
</feature>
<dbReference type="PANTHER" id="PTHR42727:SF1">
    <property type="entry name" value="PHOSPHATE TRANSPORT SYSTEM PERMEASE"/>
    <property type="match status" value="1"/>
</dbReference>
<evidence type="ECO:0000313" key="7">
    <source>
        <dbReference type="EMBL" id="ODA32290.1"/>
    </source>
</evidence>
<keyword evidence="8" id="KW-1185">Reference proteome</keyword>
<evidence type="ECO:0000313" key="8">
    <source>
        <dbReference type="Proteomes" id="UP000094936"/>
    </source>
</evidence>
<comment type="subcellular location">
    <subcellularLocation>
        <location evidence="1 5">Cell membrane</location>
        <topology evidence="1 5">Multi-pass membrane protein</topology>
    </subcellularLocation>
</comment>
<evidence type="ECO:0000256" key="4">
    <source>
        <dbReference type="ARBA" id="ARBA00023136"/>
    </source>
</evidence>
<dbReference type="Proteomes" id="UP000094936">
    <property type="component" value="Unassembled WGS sequence"/>
</dbReference>
<dbReference type="SUPFAM" id="SSF161098">
    <property type="entry name" value="MetI-like"/>
    <property type="match status" value="1"/>
</dbReference>
<name>A0A1C3EGD9_9GAMM</name>
<gene>
    <name evidence="7" type="ORF">A8L45_13245</name>
</gene>
<dbReference type="Gene3D" id="1.10.3720.10">
    <property type="entry name" value="MetI-like"/>
    <property type="match status" value="1"/>
</dbReference>
<dbReference type="PANTHER" id="PTHR42727">
    <property type="entry name" value="PHOSPHATE TRANSPORT SYSTEM PERMEASE PROTEIN"/>
    <property type="match status" value="1"/>
</dbReference>
<dbReference type="STRING" id="1080227.A8L45_13245"/>
<feature type="transmembrane region" description="Helical" evidence="5">
    <location>
        <begin position="572"/>
        <end position="595"/>
    </location>
</feature>
<feature type="transmembrane region" description="Helical" evidence="5">
    <location>
        <begin position="520"/>
        <end position="541"/>
    </location>
</feature>
<dbReference type="CDD" id="cd06261">
    <property type="entry name" value="TM_PBP2"/>
    <property type="match status" value="1"/>
</dbReference>
<keyword evidence="2 5" id="KW-0812">Transmembrane</keyword>
<evidence type="ECO:0000256" key="2">
    <source>
        <dbReference type="ARBA" id="ARBA00022692"/>
    </source>
</evidence>
<evidence type="ECO:0000256" key="3">
    <source>
        <dbReference type="ARBA" id="ARBA00022989"/>
    </source>
</evidence>
<comment type="caution">
    <text evidence="7">The sequence shown here is derived from an EMBL/GenBank/DDBJ whole genome shotgun (WGS) entry which is preliminary data.</text>
</comment>
<dbReference type="EMBL" id="LYBM01000024">
    <property type="protein sequence ID" value="ODA32290.1"/>
    <property type="molecule type" value="Genomic_DNA"/>
</dbReference>
<evidence type="ECO:0000256" key="5">
    <source>
        <dbReference type="RuleBase" id="RU363032"/>
    </source>
</evidence>
<dbReference type="GO" id="GO:0005886">
    <property type="term" value="C:plasma membrane"/>
    <property type="evidence" value="ECO:0007669"/>
    <property type="project" value="UniProtKB-SubCell"/>
</dbReference>
<feature type="domain" description="ABC transmembrane type-1" evidence="6">
    <location>
        <begin position="418"/>
        <end position="706"/>
    </location>
</feature>
<sequence length="720" mass="78242">MASASDITIQGDVIRQLKDKATGLTVTVGGTIVLAVLLLIFVYLFAVTMPLLKSASVEKKDEFTFALSGNTVHIGVDNLQSSVFRYSDNGKLSVFDPKNPKTSVKVLSLSDNASSFFALPGKKTITAYGQSDGSVVFNTLSLPVPGEKTAPTAAVAYPSIQLTDGKAVEAVTFGLKSGGLTLAGLVDNQVIIVRNSGTTNIFSQVLDADKFTKILLTQDGSVLFTLAGDQLRRFTVRDSGLTLTDSINLKKALNSQPVNLSLLSGGSSLLVQTADGQISQWFEVLEDGKRRLTLIRKSENSKPLTALSSEAHHKAVVGLDTSGTLSIWHTVSEVLSRFSFPELKGVTHIGLSTSSRVLVSEQNGQWQLYKIDDPHPDVSIHSLWNKVWYENYPAPAFVWQSTSADDNVEAKLSIFPLLFGTIKVAFFSLLLAIPLAVGGAIYSAYLMPTRVRNVIKPTIELMEALPTVILGFLAGLWLAPIVEQNVLSVLLLVIGLPLTFVLAGFVWGKLPQVWSQKWALHQHLYLLLILIAVSGTLLFYLGQWLEWVWMAGDAKIFLSNHFGIHLTQRNTLVVAIAMAFAVVPTIFTIAEDAIYSVPRHLTNGSLALGATHWQTLRNVVLLAASPGIFAAAMMGFGRAVGETMIVLMATGNTPLVDWNILEGLRTLSANIAIEMPESEVGSSHFRVLFLTALALFAFTFFFNTIAELVRQKMRDKYSAL</sequence>
<dbReference type="OrthoDB" id="9785113at2"/>
<organism evidence="7 8">
    <name type="scientific">Veronia pacifica</name>
    <dbReference type="NCBI Taxonomy" id="1080227"/>
    <lineage>
        <taxon>Bacteria</taxon>
        <taxon>Pseudomonadati</taxon>
        <taxon>Pseudomonadota</taxon>
        <taxon>Gammaproteobacteria</taxon>
        <taxon>Vibrionales</taxon>
        <taxon>Vibrionaceae</taxon>
        <taxon>Veronia</taxon>
    </lineage>
</organism>
<feature type="transmembrane region" description="Helical" evidence="5">
    <location>
        <begin position="424"/>
        <end position="447"/>
    </location>
</feature>
<feature type="transmembrane region" description="Helical" evidence="5">
    <location>
        <begin position="459"/>
        <end position="480"/>
    </location>
</feature>
<dbReference type="Pfam" id="PF00528">
    <property type="entry name" value="BPD_transp_1"/>
    <property type="match status" value="1"/>
</dbReference>
<protein>
    <recommendedName>
        <fullName evidence="6">ABC transmembrane type-1 domain-containing protein</fullName>
    </recommendedName>
</protein>
<reference evidence="7 8" key="1">
    <citation type="submission" date="2016-05" db="EMBL/GenBank/DDBJ databases">
        <title>Genomic Taxonomy of the Vibrionaceae.</title>
        <authorList>
            <person name="Gomez-Gil B."/>
            <person name="Enciso-Ibarra J."/>
        </authorList>
    </citation>
    <scope>NUCLEOTIDE SEQUENCE [LARGE SCALE GENOMIC DNA]</scope>
    <source>
        <strain evidence="7 8">CAIM 1920</strain>
    </source>
</reference>
<proteinExistence type="inferred from homology"/>
<accession>A0A1C3EGD9</accession>
<evidence type="ECO:0000259" key="6">
    <source>
        <dbReference type="PROSITE" id="PS50928"/>
    </source>
</evidence>
<evidence type="ECO:0000256" key="1">
    <source>
        <dbReference type="ARBA" id="ARBA00004651"/>
    </source>
</evidence>
<feature type="transmembrane region" description="Helical" evidence="5">
    <location>
        <begin position="685"/>
        <end position="706"/>
    </location>
</feature>
<comment type="similarity">
    <text evidence="5">Belongs to the binding-protein-dependent transport system permease family.</text>
</comment>
<dbReference type="RefSeq" id="WP_068903045.1">
    <property type="nucleotide sequence ID" value="NZ_JBHUIF010000028.1"/>
</dbReference>
<dbReference type="AlphaFoldDB" id="A0A1C3EGD9"/>
<dbReference type="InterPro" id="IPR000515">
    <property type="entry name" value="MetI-like"/>
</dbReference>
<dbReference type="PROSITE" id="PS50928">
    <property type="entry name" value="ABC_TM1"/>
    <property type="match status" value="1"/>
</dbReference>
<keyword evidence="3 5" id="KW-1133">Transmembrane helix</keyword>
<dbReference type="SUPFAM" id="SSF101908">
    <property type="entry name" value="Putative isomerase YbhE"/>
    <property type="match status" value="1"/>
</dbReference>
<dbReference type="InterPro" id="IPR035906">
    <property type="entry name" value="MetI-like_sf"/>
</dbReference>
<feature type="transmembrane region" description="Helical" evidence="5">
    <location>
        <begin position="486"/>
        <end position="508"/>
    </location>
</feature>